<dbReference type="EMBL" id="JAMPLM010000032">
    <property type="protein sequence ID" value="MEP1061367.1"/>
    <property type="molecule type" value="Genomic_DNA"/>
</dbReference>
<dbReference type="Proteomes" id="UP001476950">
    <property type="component" value="Unassembled WGS sequence"/>
</dbReference>
<organism evidence="1 2">
    <name type="scientific">Stenomitos frigidus AS-A4</name>
    <dbReference type="NCBI Taxonomy" id="2933935"/>
    <lineage>
        <taxon>Bacteria</taxon>
        <taxon>Bacillati</taxon>
        <taxon>Cyanobacteriota</taxon>
        <taxon>Cyanophyceae</taxon>
        <taxon>Leptolyngbyales</taxon>
        <taxon>Leptolyngbyaceae</taxon>
        <taxon>Stenomitos</taxon>
    </lineage>
</organism>
<keyword evidence="2" id="KW-1185">Reference proteome</keyword>
<evidence type="ECO:0000313" key="1">
    <source>
        <dbReference type="EMBL" id="MEP1061367.1"/>
    </source>
</evidence>
<accession>A0ABV0KQF2</accession>
<protein>
    <submittedName>
        <fullName evidence="1">Uncharacterized protein</fullName>
    </submittedName>
</protein>
<comment type="caution">
    <text evidence="1">The sequence shown here is derived from an EMBL/GenBank/DDBJ whole genome shotgun (WGS) entry which is preliminary data.</text>
</comment>
<gene>
    <name evidence="1" type="ORF">NDI38_23330</name>
</gene>
<sequence length="111" mass="12739">MSHQPIETTPVELETPPAELKKVSEAVQALIQRGNVTWEEYERFSLNGFERDALYPHLTTEALCKATEQVRSFCLPQRHFPTLTYDETLIHRLVPLLIAQLLQRVRSIAAP</sequence>
<reference evidence="1 2" key="1">
    <citation type="submission" date="2022-04" db="EMBL/GenBank/DDBJ databases">
        <title>Positive selection, recombination, and allopatry shape intraspecific diversity of widespread and dominant cyanobacteria.</title>
        <authorList>
            <person name="Wei J."/>
            <person name="Shu W."/>
            <person name="Hu C."/>
        </authorList>
    </citation>
    <scope>NUCLEOTIDE SEQUENCE [LARGE SCALE GENOMIC DNA]</scope>
    <source>
        <strain evidence="1 2">AS-A4</strain>
    </source>
</reference>
<proteinExistence type="predicted"/>
<name>A0ABV0KQF2_9CYAN</name>
<dbReference type="RefSeq" id="WP_190449742.1">
    <property type="nucleotide sequence ID" value="NZ_JAMPLM010000032.1"/>
</dbReference>
<evidence type="ECO:0000313" key="2">
    <source>
        <dbReference type="Proteomes" id="UP001476950"/>
    </source>
</evidence>